<evidence type="ECO:0000313" key="1">
    <source>
        <dbReference type="EMBL" id="SBW01472.1"/>
    </source>
</evidence>
<organism evidence="1">
    <name type="scientific">uncultured Dysgonomonas sp</name>
    <dbReference type="NCBI Taxonomy" id="206096"/>
    <lineage>
        <taxon>Bacteria</taxon>
        <taxon>Pseudomonadati</taxon>
        <taxon>Bacteroidota</taxon>
        <taxon>Bacteroidia</taxon>
        <taxon>Bacteroidales</taxon>
        <taxon>Dysgonomonadaceae</taxon>
        <taxon>Dysgonomonas</taxon>
        <taxon>environmental samples</taxon>
    </lineage>
</organism>
<sequence length="41" mass="5038">MSFKYDFYYIVDYLIMRGFLSQSSKCYAFFLSQLKMIITKF</sequence>
<gene>
    <name evidence="1" type="ORF">KL86DYS2_12045</name>
</gene>
<reference evidence="1" key="1">
    <citation type="submission" date="2016-04" db="EMBL/GenBank/DDBJ databases">
        <authorList>
            <person name="Evans L.H."/>
            <person name="Alamgir A."/>
            <person name="Owens N."/>
            <person name="Weber N.D."/>
            <person name="Virtaneva K."/>
            <person name="Barbian K."/>
            <person name="Babar A."/>
            <person name="Rosenke K."/>
        </authorList>
    </citation>
    <scope>NUCLEOTIDE SEQUENCE</scope>
    <source>
        <strain evidence="1">86-2</strain>
    </source>
</reference>
<protein>
    <submittedName>
        <fullName evidence="1">Uncharacterized protein</fullName>
    </submittedName>
</protein>
<proteinExistence type="predicted"/>
<dbReference type="AlphaFoldDB" id="A0A212JPX8"/>
<dbReference type="EMBL" id="FLUL01000001">
    <property type="protein sequence ID" value="SBW01472.1"/>
    <property type="molecule type" value="Genomic_DNA"/>
</dbReference>
<accession>A0A212JPX8</accession>
<name>A0A212JPX8_9BACT</name>